<dbReference type="Proteomes" id="UP000534294">
    <property type="component" value="Unassembled WGS sequence"/>
</dbReference>
<sequence length="210" mass="23988">MTTHSLLRDKNPIRFGATRAQADMQGVLESIRSQTGLVQVMLDYKGIEAVNGSYVRASVAWMTRCGIAARAGETQPQTPPLDPWEIRPLPLRAVFAAHLSGEVREEIDLYFKKERLPCLEAMSWKGDQVGRVRLLGHLDQQLVRALDCLVSLKKDVVAEDLWKAFPDDRIGLTAWNNRLSELYQRHMVSRAKDGKFWRYSLEFKEVEYGI</sequence>
<protein>
    <submittedName>
        <fullName evidence="1">Uncharacterized protein</fullName>
    </submittedName>
</protein>
<accession>A0A7W7YQV6</accession>
<proteinExistence type="predicted"/>
<dbReference type="AlphaFoldDB" id="A0A7W7YQV6"/>
<dbReference type="RefSeq" id="WP_184213264.1">
    <property type="nucleotide sequence ID" value="NZ_JACHIF010000015.1"/>
</dbReference>
<evidence type="ECO:0000313" key="1">
    <source>
        <dbReference type="EMBL" id="MBB5040559.1"/>
    </source>
</evidence>
<comment type="caution">
    <text evidence="1">The sequence shown here is derived from an EMBL/GenBank/DDBJ whole genome shotgun (WGS) entry which is preliminary data.</text>
</comment>
<evidence type="ECO:0000313" key="2">
    <source>
        <dbReference type="Proteomes" id="UP000534294"/>
    </source>
</evidence>
<keyword evidence="2" id="KW-1185">Reference proteome</keyword>
<reference evidence="1 2" key="1">
    <citation type="submission" date="2020-08" db="EMBL/GenBank/DDBJ databases">
        <title>Genomic Encyclopedia of Type Strains, Phase IV (KMG-IV): sequencing the most valuable type-strain genomes for metagenomic binning, comparative biology and taxonomic classification.</title>
        <authorList>
            <person name="Goeker M."/>
        </authorList>
    </citation>
    <scope>NUCLEOTIDE SEQUENCE [LARGE SCALE GENOMIC DNA]</scope>
    <source>
        <strain evidence="1 2">DSM 12251</strain>
    </source>
</reference>
<gene>
    <name evidence="1" type="ORF">HNQ64_004847</name>
</gene>
<organism evidence="1 2">
    <name type="scientific">Prosthecobacter dejongeii</name>
    <dbReference type="NCBI Taxonomy" id="48465"/>
    <lineage>
        <taxon>Bacteria</taxon>
        <taxon>Pseudomonadati</taxon>
        <taxon>Verrucomicrobiota</taxon>
        <taxon>Verrucomicrobiia</taxon>
        <taxon>Verrucomicrobiales</taxon>
        <taxon>Verrucomicrobiaceae</taxon>
        <taxon>Prosthecobacter</taxon>
    </lineage>
</organism>
<name>A0A7W7YQV6_9BACT</name>
<dbReference type="EMBL" id="JACHIF010000015">
    <property type="protein sequence ID" value="MBB5040559.1"/>
    <property type="molecule type" value="Genomic_DNA"/>
</dbReference>